<evidence type="ECO:0000313" key="5">
    <source>
        <dbReference type="Proteomes" id="UP000325161"/>
    </source>
</evidence>
<dbReference type="OrthoDB" id="9794876at2"/>
<dbReference type="NCBIfam" id="TIGR00252">
    <property type="entry name" value="YraN family protein"/>
    <property type="match status" value="1"/>
</dbReference>
<sequence length="195" mass="21195">MTDKSRVLSPEARLLATQRRARKRWLAKTRTAAGETQPASPTKIKVRPTGKTAAADAPSSGFTRTALDTSGRELARQSPTQRHGAEQEALALAHLENAGLQLLARNVASRVGELDLVMQDGDILVFVEVRARSSSRFGGAAASVTFAKQQRLTRAAQVFLKTAWRGPVPRCRFDVVAISPEGIAWLRDAFTPSYT</sequence>
<keyword evidence="5" id="KW-1185">Reference proteome</keyword>
<evidence type="ECO:0000256" key="1">
    <source>
        <dbReference type="ARBA" id="ARBA00006738"/>
    </source>
</evidence>
<proteinExistence type="inferred from homology"/>
<dbReference type="GO" id="GO:0003676">
    <property type="term" value="F:nucleic acid binding"/>
    <property type="evidence" value="ECO:0007669"/>
    <property type="project" value="InterPro"/>
</dbReference>
<dbReference type="AlphaFoldDB" id="A0A5C0B194"/>
<dbReference type="InterPro" id="IPR003509">
    <property type="entry name" value="UPF0102_YraN-like"/>
</dbReference>
<dbReference type="Pfam" id="PF02021">
    <property type="entry name" value="UPF0102"/>
    <property type="match status" value="1"/>
</dbReference>
<dbReference type="Proteomes" id="UP000325161">
    <property type="component" value="Chromosome"/>
</dbReference>
<protein>
    <recommendedName>
        <fullName evidence="2">UPF0102 protein FXN63_23945</fullName>
    </recommendedName>
</protein>
<dbReference type="PANTHER" id="PTHR34039:SF1">
    <property type="entry name" value="UPF0102 PROTEIN YRAN"/>
    <property type="match status" value="1"/>
</dbReference>
<evidence type="ECO:0000313" key="4">
    <source>
        <dbReference type="EMBL" id="QEI08549.1"/>
    </source>
</evidence>
<comment type="similarity">
    <text evidence="1 2">Belongs to the UPF0102 family.</text>
</comment>
<dbReference type="InterPro" id="IPR011856">
    <property type="entry name" value="tRNA_endonuc-like_dom_sf"/>
</dbReference>
<reference evidence="4 5" key="1">
    <citation type="submission" date="2019-08" db="EMBL/GenBank/DDBJ databases">
        <title>Amphibian skin-associated Pigmentiphaga: genome sequence and occurrence across geography and hosts.</title>
        <authorList>
            <person name="Bletz M.C."/>
            <person name="Bunk B."/>
            <person name="Sproeer C."/>
            <person name="Biwer P."/>
            <person name="Reiter S."/>
            <person name="Rabemananjara F.C.E."/>
            <person name="Schulz S."/>
            <person name="Overmann J."/>
            <person name="Vences M."/>
        </authorList>
    </citation>
    <scope>NUCLEOTIDE SEQUENCE [LARGE SCALE GENOMIC DNA]</scope>
    <source>
        <strain evidence="4 5">Mada1488</strain>
    </source>
</reference>
<organism evidence="4 5">
    <name type="scientific">Pigmentiphaga aceris</name>
    <dbReference type="NCBI Taxonomy" id="1940612"/>
    <lineage>
        <taxon>Bacteria</taxon>
        <taxon>Pseudomonadati</taxon>
        <taxon>Pseudomonadota</taxon>
        <taxon>Betaproteobacteria</taxon>
        <taxon>Burkholderiales</taxon>
        <taxon>Alcaligenaceae</taxon>
        <taxon>Pigmentiphaga</taxon>
    </lineage>
</organism>
<name>A0A5C0B194_9BURK</name>
<dbReference type="PANTHER" id="PTHR34039">
    <property type="entry name" value="UPF0102 PROTEIN YRAN"/>
    <property type="match status" value="1"/>
</dbReference>
<dbReference type="EMBL" id="CP043046">
    <property type="protein sequence ID" value="QEI08549.1"/>
    <property type="molecule type" value="Genomic_DNA"/>
</dbReference>
<dbReference type="SUPFAM" id="SSF52980">
    <property type="entry name" value="Restriction endonuclease-like"/>
    <property type="match status" value="1"/>
</dbReference>
<dbReference type="HAMAP" id="MF_00048">
    <property type="entry name" value="UPF0102"/>
    <property type="match status" value="1"/>
</dbReference>
<gene>
    <name evidence="4" type="ORF">FXN63_23945</name>
</gene>
<evidence type="ECO:0000256" key="3">
    <source>
        <dbReference type="SAM" id="MobiDB-lite"/>
    </source>
</evidence>
<dbReference type="RefSeq" id="WP_148818020.1">
    <property type="nucleotide sequence ID" value="NZ_CP043046.1"/>
</dbReference>
<dbReference type="NCBIfam" id="NF009150">
    <property type="entry name" value="PRK12497.1-3"/>
    <property type="match status" value="1"/>
</dbReference>
<evidence type="ECO:0000256" key="2">
    <source>
        <dbReference type="HAMAP-Rule" id="MF_00048"/>
    </source>
</evidence>
<dbReference type="KEGG" id="pacr:FXN63_23945"/>
<dbReference type="InterPro" id="IPR011335">
    <property type="entry name" value="Restrct_endonuc-II-like"/>
</dbReference>
<accession>A0A5C0B194</accession>
<feature type="region of interest" description="Disordered" evidence="3">
    <location>
        <begin position="28"/>
        <end position="65"/>
    </location>
</feature>
<dbReference type="Gene3D" id="3.40.1350.10">
    <property type="match status" value="1"/>
</dbReference>